<dbReference type="InParanoid" id="Q0UCK6"/>
<feature type="region of interest" description="Disordered" evidence="1">
    <location>
        <begin position="183"/>
        <end position="242"/>
    </location>
</feature>
<name>Q0UCK6_PHANO</name>
<dbReference type="EMBL" id="CH445341">
    <property type="protein sequence ID" value="EAT81902.2"/>
    <property type="molecule type" value="Genomic_DNA"/>
</dbReference>
<dbReference type="RefSeq" id="XP_001800777.1">
    <property type="nucleotide sequence ID" value="XM_001800725.1"/>
</dbReference>
<dbReference type="AlphaFoldDB" id="Q0UCK6"/>
<gene>
    <name evidence="2" type="ORF">SNOG_10508</name>
</gene>
<reference evidence="3" key="1">
    <citation type="journal article" date="2007" name="Plant Cell">
        <title>Dothideomycete-plant interactions illuminated by genome sequencing and EST analysis of the wheat pathogen Stagonospora nodorum.</title>
        <authorList>
            <person name="Hane J.K."/>
            <person name="Lowe R.G."/>
            <person name="Solomon P.S."/>
            <person name="Tan K.C."/>
            <person name="Schoch C.L."/>
            <person name="Spatafora J.W."/>
            <person name="Crous P.W."/>
            <person name="Kodira C."/>
            <person name="Birren B.W."/>
            <person name="Galagan J.E."/>
            <person name="Torriani S.F."/>
            <person name="McDonald B.A."/>
            <person name="Oliver R.P."/>
        </authorList>
    </citation>
    <scope>NUCLEOTIDE SEQUENCE [LARGE SCALE GENOMIC DNA]</scope>
    <source>
        <strain evidence="3">SN15 / ATCC MYA-4574 / FGSC 10173</strain>
    </source>
</reference>
<accession>Q0UCK6</accession>
<dbReference type="KEGG" id="pno:SNOG_10508"/>
<evidence type="ECO:0000256" key="1">
    <source>
        <dbReference type="SAM" id="MobiDB-lite"/>
    </source>
</evidence>
<dbReference type="GeneID" id="5977684"/>
<dbReference type="Proteomes" id="UP000001055">
    <property type="component" value="Unassembled WGS sequence"/>
</dbReference>
<organism evidence="2 3">
    <name type="scientific">Phaeosphaeria nodorum (strain SN15 / ATCC MYA-4574 / FGSC 10173)</name>
    <name type="common">Glume blotch fungus</name>
    <name type="synonym">Parastagonospora nodorum</name>
    <dbReference type="NCBI Taxonomy" id="321614"/>
    <lineage>
        <taxon>Eukaryota</taxon>
        <taxon>Fungi</taxon>
        <taxon>Dikarya</taxon>
        <taxon>Ascomycota</taxon>
        <taxon>Pezizomycotina</taxon>
        <taxon>Dothideomycetes</taxon>
        <taxon>Pleosporomycetidae</taxon>
        <taxon>Pleosporales</taxon>
        <taxon>Pleosporineae</taxon>
        <taxon>Phaeosphaeriaceae</taxon>
        <taxon>Parastagonospora</taxon>
    </lineage>
</organism>
<evidence type="ECO:0000313" key="3">
    <source>
        <dbReference type="Proteomes" id="UP000001055"/>
    </source>
</evidence>
<sequence>MESIGSFIKFNNLRTLILDVHLFRDKATDDDDDDEDDDDYFWNECLMTGNYPQTLHLLDLRGWSWQGICHRISIYEEGTPRDTREFIMMKMVWTVDLRDSEDKPGCVEVDDNLILQDSAVNTLRVTAGNLALAGYHLGREGKDSKLLADEGSMATTLIGQYGGEFRDVYMTNPGDAKTALRIASGKYREANTDGEDDESDPTSEADEDAEDSEEDSEDPEGDSEEYVEEDSEEDSDDEFEYD</sequence>
<protein>
    <submittedName>
        <fullName evidence="2">Uncharacterized protein</fullName>
    </submittedName>
</protein>
<feature type="compositionally biased region" description="Acidic residues" evidence="1">
    <location>
        <begin position="192"/>
        <end position="242"/>
    </location>
</feature>
<evidence type="ECO:0000313" key="2">
    <source>
        <dbReference type="EMBL" id="EAT81902.2"/>
    </source>
</evidence>
<dbReference type="VEuPathDB" id="FungiDB:JI435_105080"/>
<proteinExistence type="predicted"/>